<evidence type="ECO:0000256" key="2">
    <source>
        <dbReference type="ARBA" id="ARBA00022475"/>
    </source>
</evidence>
<evidence type="ECO:0000256" key="9">
    <source>
        <dbReference type="ARBA" id="ARBA00023180"/>
    </source>
</evidence>
<feature type="transmembrane region" description="Helical" evidence="11">
    <location>
        <begin position="1128"/>
        <end position="1147"/>
    </location>
</feature>
<dbReference type="PRINTS" id="PR00248">
    <property type="entry name" value="GPCRMGR"/>
</dbReference>
<dbReference type="PRINTS" id="PR00592">
    <property type="entry name" value="CASENSINGR"/>
</dbReference>
<feature type="transmembrane region" description="Helical" evidence="11">
    <location>
        <begin position="1085"/>
        <end position="1108"/>
    </location>
</feature>
<evidence type="ECO:0000313" key="13">
    <source>
        <dbReference type="EMBL" id="RXN18065.1"/>
    </source>
</evidence>
<dbReference type="Pfam" id="PF00003">
    <property type="entry name" value="7tm_3"/>
    <property type="match status" value="2"/>
</dbReference>
<dbReference type="Gene3D" id="2.10.50.30">
    <property type="entry name" value="GPCR, family 3, nine cysteines domain"/>
    <property type="match status" value="1"/>
</dbReference>
<dbReference type="Gene3D" id="3.40.50.2300">
    <property type="match status" value="4"/>
</dbReference>
<feature type="domain" description="G-protein coupled receptors family 3 profile" evidence="12">
    <location>
        <begin position="1069"/>
        <end position="1278"/>
    </location>
</feature>
<dbReference type="GO" id="GO:0005886">
    <property type="term" value="C:plasma membrane"/>
    <property type="evidence" value="ECO:0007669"/>
    <property type="project" value="UniProtKB-SubCell"/>
</dbReference>
<evidence type="ECO:0000256" key="8">
    <source>
        <dbReference type="ARBA" id="ARBA00023170"/>
    </source>
</evidence>
<evidence type="ECO:0000256" key="6">
    <source>
        <dbReference type="ARBA" id="ARBA00023040"/>
    </source>
</evidence>
<evidence type="ECO:0000256" key="7">
    <source>
        <dbReference type="ARBA" id="ARBA00023136"/>
    </source>
</evidence>
<proteinExistence type="predicted"/>
<dbReference type="CDD" id="cd06364">
    <property type="entry name" value="PBP1_CaSR"/>
    <property type="match status" value="2"/>
</dbReference>
<comment type="subcellular location">
    <subcellularLocation>
        <location evidence="1">Cell membrane</location>
        <topology evidence="1">Multi-pass membrane protein</topology>
    </subcellularLocation>
</comment>
<dbReference type="FunFam" id="3.40.50.2300:FF:000125">
    <property type="entry name" value="Vomeronasal 2, receptor 88"/>
    <property type="match status" value="1"/>
</dbReference>
<feature type="transmembrane region" description="Helical" evidence="11">
    <location>
        <begin position="490"/>
        <end position="513"/>
    </location>
</feature>
<evidence type="ECO:0000256" key="3">
    <source>
        <dbReference type="ARBA" id="ARBA00022692"/>
    </source>
</evidence>
<keyword evidence="2" id="KW-1003">Cell membrane</keyword>
<evidence type="ECO:0000259" key="12">
    <source>
        <dbReference type="PROSITE" id="PS50259"/>
    </source>
</evidence>
<dbReference type="SUPFAM" id="SSF53822">
    <property type="entry name" value="Periplasmic binding protein-like I"/>
    <property type="match status" value="2"/>
</dbReference>
<protein>
    <submittedName>
        <fullName evidence="13">Extracellular calcium-sensing receptor-like protein</fullName>
    </submittedName>
</protein>
<keyword evidence="8 13" id="KW-0675">Receptor</keyword>
<dbReference type="GO" id="GO:0004930">
    <property type="term" value="F:G protein-coupled receptor activity"/>
    <property type="evidence" value="ECO:0007669"/>
    <property type="project" value="UniProtKB-KW"/>
</dbReference>
<evidence type="ECO:0000256" key="10">
    <source>
        <dbReference type="ARBA" id="ARBA00023224"/>
    </source>
</evidence>
<evidence type="ECO:0000256" key="1">
    <source>
        <dbReference type="ARBA" id="ARBA00004651"/>
    </source>
</evidence>
<dbReference type="InterPro" id="IPR028082">
    <property type="entry name" value="Peripla_BP_I"/>
</dbReference>
<comment type="caution">
    <text evidence="13">The sequence shown here is derived from an EMBL/GenBank/DDBJ whole genome shotgun (WGS) entry which is preliminary data.</text>
</comment>
<dbReference type="PANTHER" id="PTHR24061">
    <property type="entry name" value="CALCIUM-SENSING RECEPTOR-RELATED"/>
    <property type="match status" value="1"/>
</dbReference>
<dbReference type="Pfam" id="PF01094">
    <property type="entry name" value="ANF_receptor"/>
    <property type="match status" value="2"/>
</dbReference>
<keyword evidence="14" id="KW-1185">Reference proteome</keyword>
<keyword evidence="6" id="KW-0297">G-protein coupled receptor</keyword>
<sequence length="1278" mass="139896">MQQHLQELANIARGIHGIHWLSQSGAMGLAIVDLRSYRWLKTMIFTVEEINQDPILLPNVTLGYLVADTCLAEGTTLSAALTLVTGQEETVSGAECNGAPMVPVIIGDARSSASIVVADTLGVFDIPMVSYFASCACLSDSRRFHSFMRTVPSDAFQAKAMARLLRLLDWTWVGVVAGDDEYGKSGSQLLLKELEGTGVCVDYVEVIPKSHSHSRIRRIVERIQSSTAHVVVTFAIGPDLEVVFKEMEVQNVTNRQWIATEAWSTSIQYSVPASIPLLAGTIGFALRRADIQGLGAFLAQLSPVKQPNEAFVKDVWEEIFGCSLAQDWQPSSKTPKCTGSENVEKHGRIYTDVSQLRVTYNVYKAVYAIANAIHNMMTCQPGRGLFEDGECPDVTRIKPRQLLHYLNAVNFTTPVGELVYFEDNGEPSASYDIMNWHVDKSGAVNFVQVGQFDAAKGPGQELNINLEKVIWGGGWADQPAPWNCMLRHTLFGVSFVICIACVLSKTVVVLVAFRATLPGSNLMQYFGPIQQRAGIFLCTLVQVVICLLWLLLAPPLPTESAGSELGARVILQCTVGSVVGVNLRSYRWLKTMIFTVEEINQDPALLPNVTLGYLVADSCLAEGTTLSAALALVTGQEETMSGAECSGAPLVPVIIGDARSSASIVVADTLGVFDIPMVSYFASCACLSDSRRFHSFLRTVPSDVFQAKAMARLLRLLDWTWVGVVAGDDEYGKSGVQLLLKELENAGICVDYLEFIPKSYSQSRIRRIVERIQSSTAIVVVTFAIVPDIKVLLKEVVVQNVTNKQWIATEAWSTSILFFDPAIRSLLSGTIGFALRRADIKGLGSFLAQLSPVKQPNEPFVKDVWEEIFGCSLAQDWQPLSKIPKCTGLENVEKYGRIYTDVSQLRVTYNVYKAVYAIANAIHNMMACQPGRGLFEDGECPDVTQIKPQQLLHYLNAVNFTTPVGELVYFENNGEPSASYDIMNWHVDESGAVNFIQVGQFDSVKGPGQELNINLEKVLWGGGWDDQVPVSVCSASCLPGTRKAVQKGKPVCCFDCLPCAAGEISNITVFIGRPAPWNCMLRHTLFGVSFVICIACVLSKTVVVLVAFRATLPGSNLMQYFGPIQQRVGIFICTLVQVVICLFWLLLAPPLPTESAGAELGARVILQCTVGSVVGFVLVLGYIGLLAVVCFLLAFFARKLPDNFNEAQFITFSMLIFCAVWIAFVPAYISSPGKYTVAVEVFAILASSYGLLLCIFTPKCYIILLKPEKNTKKNMIAR</sequence>
<dbReference type="FunFam" id="3.40.50.2300:FF:000016">
    <property type="entry name" value="Taste 1 receptor member 2"/>
    <property type="match status" value="1"/>
</dbReference>
<dbReference type="FunFam" id="3.40.50.2300:FF:000475">
    <property type="entry name" value="Olfactory receptor C family, g2"/>
    <property type="match status" value="1"/>
</dbReference>
<dbReference type="InterPro" id="IPR017978">
    <property type="entry name" value="GPCR_3_C"/>
</dbReference>
<keyword evidence="7 11" id="KW-0472">Membrane</keyword>
<gene>
    <name evidence="13" type="ORF">ROHU_007893</name>
</gene>
<dbReference type="EMBL" id="QBIY01012727">
    <property type="protein sequence ID" value="RXN18065.1"/>
    <property type="molecule type" value="Genomic_DNA"/>
</dbReference>
<dbReference type="InterPro" id="IPR000337">
    <property type="entry name" value="GPCR_3"/>
</dbReference>
<organism evidence="13 14">
    <name type="scientific">Labeo rohita</name>
    <name type="common">Indian major carp</name>
    <name type="synonym">Cyprinus rohita</name>
    <dbReference type="NCBI Taxonomy" id="84645"/>
    <lineage>
        <taxon>Eukaryota</taxon>
        <taxon>Metazoa</taxon>
        <taxon>Chordata</taxon>
        <taxon>Craniata</taxon>
        <taxon>Vertebrata</taxon>
        <taxon>Euteleostomi</taxon>
        <taxon>Actinopterygii</taxon>
        <taxon>Neopterygii</taxon>
        <taxon>Teleostei</taxon>
        <taxon>Ostariophysi</taxon>
        <taxon>Cypriniformes</taxon>
        <taxon>Cyprinidae</taxon>
        <taxon>Labeoninae</taxon>
        <taxon>Labeonini</taxon>
        <taxon>Labeo</taxon>
    </lineage>
</organism>
<dbReference type="PANTHER" id="PTHR24061:SF528">
    <property type="entry name" value="C-FAMILY ODORANT RECEPTOR OLFCD2-RELATED"/>
    <property type="match status" value="1"/>
</dbReference>
<reference evidence="13 14" key="1">
    <citation type="submission" date="2018-03" db="EMBL/GenBank/DDBJ databases">
        <title>Draft genome sequence of Rohu Carp (Labeo rohita).</title>
        <authorList>
            <person name="Das P."/>
            <person name="Kushwaha B."/>
            <person name="Joshi C.G."/>
            <person name="Kumar D."/>
            <person name="Nagpure N.S."/>
            <person name="Sahoo L."/>
            <person name="Das S.P."/>
            <person name="Bit A."/>
            <person name="Patnaik S."/>
            <person name="Meher P.K."/>
            <person name="Jayasankar P."/>
            <person name="Koringa P.G."/>
            <person name="Patel N.V."/>
            <person name="Hinsu A.T."/>
            <person name="Kumar R."/>
            <person name="Pandey M."/>
            <person name="Agarwal S."/>
            <person name="Srivastava S."/>
            <person name="Singh M."/>
            <person name="Iquebal M.A."/>
            <person name="Jaiswal S."/>
            <person name="Angadi U.B."/>
            <person name="Kumar N."/>
            <person name="Raza M."/>
            <person name="Shah T.M."/>
            <person name="Rai A."/>
            <person name="Jena J.K."/>
        </authorList>
    </citation>
    <scope>NUCLEOTIDE SEQUENCE [LARGE SCALE GENOMIC DNA]</scope>
    <source>
        <strain evidence="13">DASCIFA01</strain>
        <tissue evidence="13">Testis</tissue>
    </source>
</reference>
<evidence type="ECO:0000256" key="5">
    <source>
        <dbReference type="ARBA" id="ARBA00022989"/>
    </source>
</evidence>
<dbReference type="CDD" id="cd15283">
    <property type="entry name" value="7tmC_V2R_pheromone"/>
    <property type="match status" value="1"/>
</dbReference>
<keyword evidence="9" id="KW-0325">Glycoprotein</keyword>
<evidence type="ECO:0000256" key="4">
    <source>
        <dbReference type="ARBA" id="ARBA00022729"/>
    </source>
</evidence>
<evidence type="ECO:0000256" key="11">
    <source>
        <dbReference type="SAM" id="Phobius"/>
    </source>
</evidence>
<keyword evidence="5 11" id="KW-1133">Transmembrane helix</keyword>
<keyword evidence="4" id="KW-0732">Signal</keyword>
<dbReference type="InterPro" id="IPR000068">
    <property type="entry name" value="GPCR_3_Ca_sens_rcpt-rel"/>
</dbReference>
<dbReference type="AlphaFoldDB" id="A0A498MLF9"/>
<keyword evidence="3 11" id="KW-0812">Transmembrane</keyword>
<dbReference type="PROSITE" id="PS50259">
    <property type="entry name" value="G_PROTEIN_RECEP_F3_4"/>
    <property type="match status" value="2"/>
</dbReference>
<dbReference type="InterPro" id="IPR001828">
    <property type="entry name" value="ANF_lig-bd_rcpt"/>
</dbReference>
<feature type="transmembrane region" description="Helical" evidence="11">
    <location>
        <begin position="1209"/>
        <end position="1229"/>
    </location>
</feature>
<evidence type="ECO:0000313" key="14">
    <source>
        <dbReference type="Proteomes" id="UP000290572"/>
    </source>
</evidence>
<name>A0A498MLF9_LABRO</name>
<dbReference type="InterPro" id="IPR038550">
    <property type="entry name" value="GPCR_3_9-Cys_sf"/>
</dbReference>
<feature type="domain" description="G-protein coupled receptors family 3 profile" evidence="12">
    <location>
        <begin position="478"/>
        <end position="578"/>
    </location>
</feature>
<accession>A0A498MLF9</accession>
<dbReference type="STRING" id="84645.A0A498MLF9"/>
<feature type="transmembrane region" description="Helical" evidence="11">
    <location>
        <begin position="1241"/>
        <end position="1265"/>
    </location>
</feature>
<feature type="transmembrane region" description="Helical" evidence="11">
    <location>
        <begin position="1173"/>
        <end position="1197"/>
    </location>
</feature>
<dbReference type="Proteomes" id="UP000290572">
    <property type="component" value="Unassembled WGS sequence"/>
</dbReference>
<feature type="transmembrane region" description="Helical" evidence="11">
    <location>
        <begin position="534"/>
        <end position="553"/>
    </location>
</feature>
<keyword evidence="10" id="KW-0807">Transducer</keyword>